<dbReference type="FunFam" id="3.40.50.300:FF:001091">
    <property type="entry name" value="Probable disease resistance protein At1g61300"/>
    <property type="match status" value="1"/>
</dbReference>
<proteinExistence type="predicted"/>
<dbReference type="PRINTS" id="PR00364">
    <property type="entry name" value="DISEASERSIST"/>
</dbReference>
<keyword evidence="4" id="KW-1185">Reference proteome</keyword>
<dbReference type="OrthoDB" id="598235at2759"/>
<dbReference type="Gene3D" id="1.10.8.430">
    <property type="entry name" value="Helical domain of apoptotic protease-activating factors"/>
    <property type="match status" value="1"/>
</dbReference>
<dbReference type="Proteomes" id="UP001141552">
    <property type="component" value="Unassembled WGS sequence"/>
</dbReference>
<comment type="caution">
    <text evidence="3">The sequence shown here is derived from an EMBL/GenBank/DDBJ whole genome shotgun (WGS) entry which is preliminary data.</text>
</comment>
<dbReference type="PANTHER" id="PTHR23155">
    <property type="entry name" value="DISEASE RESISTANCE PROTEIN RP"/>
    <property type="match status" value="1"/>
</dbReference>
<evidence type="ECO:0000313" key="3">
    <source>
        <dbReference type="EMBL" id="KAJ4834503.1"/>
    </source>
</evidence>
<evidence type="ECO:0000256" key="1">
    <source>
        <dbReference type="ARBA" id="ARBA00022821"/>
    </source>
</evidence>
<evidence type="ECO:0000313" key="4">
    <source>
        <dbReference type="Proteomes" id="UP001141552"/>
    </source>
</evidence>
<dbReference type="AlphaFoldDB" id="A0A9Q0FN67"/>
<protein>
    <recommendedName>
        <fullName evidence="2">NB-ARC domain-containing protein</fullName>
    </recommendedName>
</protein>
<dbReference type="SUPFAM" id="SSF52540">
    <property type="entry name" value="P-loop containing nucleoside triphosphate hydrolases"/>
    <property type="match status" value="1"/>
</dbReference>
<dbReference type="InterPro" id="IPR002182">
    <property type="entry name" value="NB-ARC"/>
</dbReference>
<dbReference type="EMBL" id="JAKUCV010004690">
    <property type="protein sequence ID" value="KAJ4834503.1"/>
    <property type="molecule type" value="Genomic_DNA"/>
</dbReference>
<feature type="domain" description="NB-ARC" evidence="2">
    <location>
        <begin position="6"/>
        <end position="170"/>
    </location>
</feature>
<evidence type="ECO:0000259" key="2">
    <source>
        <dbReference type="Pfam" id="PF00931"/>
    </source>
</evidence>
<dbReference type="PANTHER" id="PTHR23155:SF1205">
    <property type="entry name" value="DISEASE RESISTANCE PROTEIN RPM1"/>
    <property type="match status" value="1"/>
</dbReference>
<dbReference type="Pfam" id="PF00931">
    <property type="entry name" value="NB-ARC"/>
    <property type="match status" value="1"/>
</dbReference>
<dbReference type="GO" id="GO:0043531">
    <property type="term" value="F:ADP binding"/>
    <property type="evidence" value="ECO:0007669"/>
    <property type="project" value="InterPro"/>
</dbReference>
<keyword evidence="1" id="KW-0611">Plant defense</keyword>
<dbReference type="InterPro" id="IPR027417">
    <property type="entry name" value="P-loop_NTPase"/>
</dbReference>
<gene>
    <name evidence="3" type="ORF">Tsubulata_030352</name>
</gene>
<accession>A0A9Q0FN67</accession>
<organism evidence="3 4">
    <name type="scientific">Turnera subulata</name>
    <dbReference type="NCBI Taxonomy" id="218843"/>
    <lineage>
        <taxon>Eukaryota</taxon>
        <taxon>Viridiplantae</taxon>
        <taxon>Streptophyta</taxon>
        <taxon>Embryophyta</taxon>
        <taxon>Tracheophyta</taxon>
        <taxon>Spermatophyta</taxon>
        <taxon>Magnoliopsida</taxon>
        <taxon>eudicotyledons</taxon>
        <taxon>Gunneridae</taxon>
        <taxon>Pentapetalae</taxon>
        <taxon>rosids</taxon>
        <taxon>fabids</taxon>
        <taxon>Malpighiales</taxon>
        <taxon>Passifloraceae</taxon>
        <taxon>Turnera</taxon>
    </lineage>
</organism>
<dbReference type="Gene3D" id="3.40.50.300">
    <property type="entry name" value="P-loop containing nucleotide triphosphate hydrolases"/>
    <property type="match status" value="1"/>
</dbReference>
<sequence>MLLRLLTTGKLQRTTVSVVGMGGSGKTTLAAKIFNCETVKRHFKCSAWITVSQTYSVEDLFRSLIQQFYEEAKPVPLDLDRMSYRQLVEMLVNYLQRERYLVVLDDVWDTELWNKIKVALPNRNHSCRVIITTRMEDVAVKFSVVGSNIHKIKAMEENEAWNLFCMKAFPWNGRRCLPELEDLAIDVVEKCQGLPLAVVSLGGLFSTKRKELEWKRTINSLNWNLSNNSMLQRLKSILSLSYNDLPYRLKHRFLYCRLFPQDYEIQRG</sequence>
<reference evidence="3" key="2">
    <citation type="journal article" date="2023" name="Plants (Basel)">
        <title>Annotation of the Turnera subulata (Passifloraceae) Draft Genome Reveals the S-Locus Evolved after the Divergence of Turneroideae from Passifloroideae in a Stepwise Manner.</title>
        <authorList>
            <person name="Henning P.M."/>
            <person name="Roalson E.H."/>
            <person name="Mir W."/>
            <person name="McCubbin A.G."/>
            <person name="Shore J.S."/>
        </authorList>
    </citation>
    <scope>NUCLEOTIDE SEQUENCE</scope>
    <source>
        <strain evidence="3">F60SS</strain>
    </source>
</reference>
<dbReference type="InterPro" id="IPR042197">
    <property type="entry name" value="Apaf_helical"/>
</dbReference>
<name>A0A9Q0FN67_9ROSI</name>
<dbReference type="GO" id="GO:0098542">
    <property type="term" value="P:defense response to other organism"/>
    <property type="evidence" value="ECO:0007669"/>
    <property type="project" value="TreeGrafter"/>
</dbReference>
<dbReference type="InterPro" id="IPR044974">
    <property type="entry name" value="Disease_R_plants"/>
</dbReference>
<reference evidence="3" key="1">
    <citation type="submission" date="2022-02" db="EMBL/GenBank/DDBJ databases">
        <authorList>
            <person name="Henning P.M."/>
            <person name="McCubbin A.G."/>
            <person name="Shore J.S."/>
        </authorList>
    </citation>
    <scope>NUCLEOTIDE SEQUENCE</scope>
    <source>
        <strain evidence="3">F60SS</strain>
        <tissue evidence="3">Leaves</tissue>
    </source>
</reference>
<dbReference type="FunFam" id="1.10.8.430:FF:000003">
    <property type="entry name" value="Probable disease resistance protein At5g66910"/>
    <property type="match status" value="1"/>
</dbReference>